<name>A0ABU8RFD3_9ACTN</name>
<sequence length="85" mass="9238">MTTSPASSRVLPPHDRAVRVVLPEHPSGPALAACVRALRLALARGDVVVDAGAARGWPPGPQLVLERLRESARRRGRRWDERTDG</sequence>
<gene>
    <name evidence="1" type="ORF">WDZ17_00560</name>
</gene>
<protein>
    <submittedName>
        <fullName evidence="1">Uncharacterized protein</fullName>
    </submittedName>
</protein>
<organism evidence="1 2">
    <name type="scientific">Pseudokineococcus basanitobsidens</name>
    <dbReference type="NCBI Taxonomy" id="1926649"/>
    <lineage>
        <taxon>Bacteria</taxon>
        <taxon>Bacillati</taxon>
        <taxon>Actinomycetota</taxon>
        <taxon>Actinomycetes</taxon>
        <taxon>Kineosporiales</taxon>
        <taxon>Kineosporiaceae</taxon>
        <taxon>Pseudokineococcus</taxon>
    </lineage>
</organism>
<dbReference type="EMBL" id="JBBIAA010000001">
    <property type="protein sequence ID" value="MEJ5943784.1"/>
    <property type="molecule type" value="Genomic_DNA"/>
</dbReference>
<comment type="caution">
    <text evidence="1">The sequence shown here is derived from an EMBL/GenBank/DDBJ whole genome shotgun (WGS) entry which is preliminary data.</text>
</comment>
<evidence type="ECO:0000313" key="1">
    <source>
        <dbReference type="EMBL" id="MEJ5943784.1"/>
    </source>
</evidence>
<proteinExistence type="predicted"/>
<evidence type="ECO:0000313" key="2">
    <source>
        <dbReference type="Proteomes" id="UP001387100"/>
    </source>
</evidence>
<dbReference type="Proteomes" id="UP001387100">
    <property type="component" value="Unassembled WGS sequence"/>
</dbReference>
<dbReference type="RefSeq" id="WP_339573176.1">
    <property type="nucleotide sequence ID" value="NZ_JBBIAA010000001.1"/>
</dbReference>
<accession>A0ABU8RFD3</accession>
<keyword evidence="2" id="KW-1185">Reference proteome</keyword>
<reference evidence="1 2" key="1">
    <citation type="journal article" date="2017" name="Int. J. Syst. Evol. Microbiol.">
        <title>Pseudokineococcus basanitobsidens sp. nov., isolated from volcanic rock.</title>
        <authorList>
            <person name="Lee D.W."/>
            <person name="Park M.Y."/>
            <person name="Kim J.J."/>
            <person name="Kim B.S."/>
        </authorList>
    </citation>
    <scope>NUCLEOTIDE SEQUENCE [LARGE SCALE GENOMIC DNA]</scope>
    <source>
        <strain evidence="1 2">DSM 103726</strain>
    </source>
</reference>